<dbReference type="Pfam" id="PF08242">
    <property type="entry name" value="Methyltransf_12"/>
    <property type="match status" value="1"/>
</dbReference>
<dbReference type="InterPro" id="IPR013217">
    <property type="entry name" value="Methyltransf_12"/>
</dbReference>
<evidence type="ECO:0000313" key="7">
    <source>
        <dbReference type="Proteomes" id="UP000825729"/>
    </source>
</evidence>
<dbReference type="CDD" id="cd02440">
    <property type="entry name" value="AdoMet_MTases"/>
    <property type="match status" value="1"/>
</dbReference>
<dbReference type="Proteomes" id="UP000825729">
    <property type="component" value="Unassembled WGS sequence"/>
</dbReference>
<comment type="similarity">
    <text evidence="1 4">Belongs to the methyltransferase superfamily. METL family.</text>
</comment>
<gene>
    <name evidence="6" type="ORF">H6P81_004725</name>
</gene>
<evidence type="ECO:0000256" key="1">
    <source>
        <dbReference type="ARBA" id="ARBA00009725"/>
    </source>
</evidence>
<evidence type="ECO:0000259" key="5">
    <source>
        <dbReference type="Pfam" id="PF08242"/>
    </source>
</evidence>
<organism evidence="6 7">
    <name type="scientific">Aristolochia fimbriata</name>
    <name type="common">White veined hardy Dutchman's pipe vine</name>
    <dbReference type="NCBI Taxonomy" id="158543"/>
    <lineage>
        <taxon>Eukaryota</taxon>
        <taxon>Viridiplantae</taxon>
        <taxon>Streptophyta</taxon>
        <taxon>Embryophyta</taxon>
        <taxon>Tracheophyta</taxon>
        <taxon>Spermatophyta</taxon>
        <taxon>Magnoliopsida</taxon>
        <taxon>Magnoliidae</taxon>
        <taxon>Piperales</taxon>
        <taxon>Aristolochiaceae</taxon>
        <taxon>Aristolochia</taxon>
    </lineage>
</organism>
<keyword evidence="7" id="KW-1185">Reference proteome</keyword>
<keyword evidence="2 4" id="KW-0489">Methyltransferase</keyword>
<accession>A0AAV7ETL4</accession>
<dbReference type="InterPro" id="IPR029063">
    <property type="entry name" value="SAM-dependent_MTases_sf"/>
</dbReference>
<comment type="function">
    <text evidence="4">S-adenosyl-L-methionine-dependent methyltransferase.</text>
</comment>
<dbReference type="Gene3D" id="3.40.50.150">
    <property type="entry name" value="Vaccinia Virus protein VP39"/>
    <property type="match status" value="1"/>
</dbReference>
<dbReference type="AlphaFoldDB" id="A0AAV7ETL4"/>
<dbReference type="SUPFAM" id="SSF53335">
    <property type="entry name" value="S-adenosyl-L-methionine-dependent methyltransferases"/>
    <property type="match status" value="1"/>
</dbReference>
<protein>
    <recommendedName>
        <fullName evidence="4">tRNA N(3)-methylcytidine methyltransferase</fullName>
        <ecNumber evidence="4">2.1.1.-</ecNumber>
    </recommendedName>
</protein>
<dbReference type="PIRSF" id="PIRSF037755">
    <property type="entry name" value="Mettl2_prd"/>
    <property type="match status" value="1"/>
</dbReference>
<dbReference type="GO" id="GO:0008757">
    <property type="term" value="F:S-adenosylmethionine-dependent methyltransferase activity"/>
    <property type="evidence" value="ECO:0007669"/>
    <property type="project" value="UniProtKB-ARBA"/>
</dbReference>
<reference evidence="6 7" key="1">
    <citation type="submission" date="2021-07" db="EMBL/GenBank/DDBJ databases">
        <title>The Aristolochia fimbriata genome: insights into angiosperm evolution, floral development and chemical biosynthesis.</title>
        <authorList>
            <person name="Jiao Y."/>
        </authorList>
    </citation>
    <scope>NUCLEOTIDE SEQUENCE [LARGE SCALE GENOMIC DNA]</scope>
    <source>
        <strain evidence="6">IBCAS-2021</strain>
        <tissue evidence="6">Leaf</tissue>
    </source>
</reference>
<name>A0AAV7ETL4_ARIFI</name>
<dbReference type="GO" id="GO:0008173">
    <property type="term" value="F:RNA methyltransferase activity"/>
    <property type="evidence" value="ECO:0007669"/>
    <property type="project" value="UniProtKB-ARBA"/>
</dbReference>
<comment type="caution">
    <text evidence="6">The sequence shown here is derived from an EMBL/GenBank/DDBJ whole genome shotgun (WGS) entry which is preliminary data.</text>
</comment>
<evidence type="ECO:0000256" key="3">
    <source>
        <dbReference type="ARBA" id="ARBA00022679"/>
    </source>
</evidence>
<dbReference type="GO" id="GO:0032259">
    <property type="term" value="P:methylation"/>
    <property type="evidence" value="ECO:0007669"/>
    <property type="project" value="UniProtKB-KW"/>
</dbReference>
<dbReference type="EMBL" id="JAINDJ010000003">
    <property type="protein sequence ID" value="KAG9451821.1"/>
    <property type="molecule type" value="Genomic_DNA"/>
</dbReference>
<feature type="domain" description="Methyltransferase type 12" evidence="5">
    <location>
        <begin position="85"/>
        <end position="185"/>
    </location>
</feature>
<evidence type="ECO:0000313" key="6">
    <source>
        <dbReference type="EMBL" id="KAG9451821.1"/>
    </source>
</evidence>
<dbReference type="PANTHER" id="PTHR22809:SF8">
    <property type="entry name" value="TRNA N(3)-METHYLCYTIDINE METHYLTRANSFERASE"/>
    <property type="match status" value="1"/>
</dbReference>
<proteinExistence type="inferred from homology"/>
<evidence type="ECO:0000256" key="4">
    <source>
        <dbReference type="PIRNR" id="PIRNR037755"/>
    </source>
</evidence>
<dbReference type="InterPro" id="IPR026113">
    <property type="entry name" value="METTL2/6/8-like"/>
</dbReference>
<sequence>MRIAALPATAPSSWQLGFPANSAVSLELPQRNRFRKYERNPSKYWNDFYKRHKNKFFKDRHYLEKQWRVYFGDDDKSSERRKVVLEVGCGAGNTIFPLLATFPNLFIHACDFSPNAVSLVQANENFRADQVNAFVCDVTVDDLSKTISPSSVDIVTLIFALSSVTPNKMTYALKNIKRVLKPNGFVLLRDYAIGDFAQVMLSNKNQMISENFYVRGDGTCAFYFSEALLSNLFKTVGFNAIEVGICSKQIENRSRKVLMDRRWIQAVFRNSFY</sequence>
<dbReference type="EC" id="2.1.1.-" evidence="4"/>
<keyword evidence="3 4" id="KW-0808">Transferase</keyword>
<dbReference type="PANTHER" id="PTHR22809">
    <property type="entry name" value="METHYLTRANSFERASE-RELATED"/>
    <property type="match status" value="1"/>
</dbReference>
<evidence type="ECO:0000256" key="2">
    <source>
        <dbReference type="ARBA" id="ARBA00022603"/>
    </source>
</evidence>